<dbReference type="InterPro" id="IPR044924">
    <property type="entry name" value="HAD-SF_hydro_IA_REG-2-like_cap"/>
</dbReference>
<dbReference type="SFLD" id="SFLDS00003">
    <property type="entry name" value="Haloacid_Dehalogenase"/>
    <property type="match status" value="1"/>
</dbReference>
<dbReference type="Pfam" id="PF00702">
    <property type="entry name" value="Hydrolase"/>
    <property type="match status" value="1"/>
</dbReference>
<dbReference type="SFLD" id="SFLDG01129">
    <property type="entry name" value="C1.5:_HAD__Beta-PGM__Phosphata"/>
    <property type="match status" value="1"/>
</dbReference>
<protein>
    <recommendedName>
        <fullName evidence="3">Haloacid dehalogenase-like hydrolase domain-containing protein 3</fullName>
    </recommendedName>
</protein>
<dbReference type="InterPro" id="IPR011949">
    <property type="entry name" value="HAD-SF_hydro_IA_REG-2-like"/>
</dbReference>
<dbReference type="InterPro" id="IPR036412">
    <property type="entry name" value="HAD-like_sf"/>
</dbReference>
<dbReference type="OrthoDB" id="444127at2759"/>
<dbReference type="InterPro" id="IPR006439">
    <property type="entry name" value="HAD-SF_hydro_IA"/>
</dbReference>
<dbReference type="Proteomes" id="UP000792457">
    <property type="component" value="Unassembled WGS sequence"/>
</dbReference>
<accession>A0A8K0K386</accession>
<dbReference type="PANTHER" id="PTHR46191">
    <property type="match status" value="1"/>
</dbReference>
<dbReference type="NCBIfam" id="TIGR02252">
    <property type="entry name" value="DREG-2"/>
    <property type="match status" value="1"/>
</dbReference>
<dbReference type="NCBIfam" id="TIGR01549">
    <property type="entry name" value="HAD-SF-IA-v1"/>
    <property type="match status" value="1"/>
</dbReference>
<sequence length="300" mass="33226">MKFTLRSGSKTGYCTETVTMASTLPSAASKSLQLVTFDITGTLLQFRRSIAEQYAVIGAKFGVHAEHSDISTGFKQQWRRQCTEHPNFGAKTGLPWKSWWVDVAKSTFLHAPSLRFEDEEVMKDMKKREAKLETLAQHLIDVYSTSECWHVTEGAEEVLEKLQKEGLVLGVVSNFDSRLDGLLSVMGLKEFFSFIVTSYEVGVEKPDVMIFEEALKRAAKVLGNGHPVDPKHACHVGDTPSSDYVGAVLAGWNAAIIHSCPDKIGKSCKDVDPRHVISSLKELEVYLLSGRQNRATSSNS</sequence>
<evidence type="ECO:0000313" key="2">
    <source>
        <dbReference type="Proteomes" id="UP000792457"/>
    </source>
</evidence>
<dbReference type="Gene3D" id="3.40.50.1000">
    <property type="entry name" value="HAD superfamily/HAD-like"/>
    <property type="match status" value="1"/>
</dbReference>
<dbReference type="Gene3D" id="1.10.150.720">
    <property type="entry name" value="Haloacid dehalogenase-like hydrolase"/>
    <property type="match status" value="1"/>
</dbReference>
<evidence type="ECO:0000313" key="1">
    <source>
        <dbReference type="EMBL" id="KAG8225163.1"/>
    </source>
</evidence>
<proteinExistence type="predicted"/>
<keyword evidence="2" id="KW-1185">Reference proteome</keyword>
<dbReference type="InterPro" id="IPR051828">
    <property type="entry name" value="HAD-like_hydrolase_domain"/>
</dbReference>
<gene>
    <name evidence="1" type="ORF">J437_LFUL002863</name>
</gene>
<dbReference type="InterPro" id="IPR023214">
    <property type="entry name" value="HAD_sf"/>
</dbReference>
<dbReference type="PANTHER" id="PTHR46191:SF2">
    <property type="entry name" value="HALOACID DEHALOGENASE-LIKE HYDROLASE DOMAIN-CONTAINING PROTEIN 3"/>
    <property type="match status" value="1"/>
</dbReference>
<organism evidence="1 2">
    <name type="scientific">Ladona fulva</name>
    <name type="common">Scarce chaser dragonfly</name>
    <name type="synonym">Libellula fulva</name>
    <dbReference type="NCBI Taxonomy" id="123851"/>
    <lineage>
        <taxon>Eukaryota</taxon>
        <taxon>Metazoa</taxon>
        <taxon>Ecdysozoa</taxon>
        <taxon>Arthropoda</taxon>
        <taxon>Hexapoda</taxon>
        <taxon>Insecta</taxon>
        <taxon>Pterygota</taxon>
        <taxon>Palaeoptera</taxon>
        <taxon>Odonata</taxon>
        <taxon>Epiprocta</taxon>
        <taxon>Anisoptera</taxon>
        <taxon>Libelluloidea</taxon>
        <taxon>Libellulidae</taxon>
        <taxon>Ladona</taxon>
    </lineage>
</organism>
<name>A0A8K0K386_LADFU</name>
<dbReference type="AlphaFoldDB" id="A0A8K0K386"/>
<reference evidence="1" key="2">
    <citation type="submission" date="2017-10" db="EMBL/GenBank/DDBJ databases">
        <title>Ladona fulva Genome sequencing and assembly.</title>
        <authorList>
            <person name="Murali S."/>
            <person name="Richards S."/>
            <person name="Bandaranaike D."/>
            <person name="Bellair M."/>
            <person name="Blankenburg K."/>
            <person name="Chao H."/>
            <person name="Dinh H."/>
            <person name="Doddapaneni H."/>
            <person name="Dugan-Rocha S."/>
            <person name="Elkadiri S."/>
            <person name="Gnanaolivu R."/>
            <person name="Hernandez B."/>
            <person name="Skinner E."/>
            <person name="Javaid M."/>
            <person name="Lee S."/>
            <person name="Li M."/>
            <person name="Ming W."/>
            <person name="Munidasa M."/>
            <person name="Muniz J."/>
            <person name="Nguyen L."/>
            <person name="Hughes D."/>
            <person name="Osuji N."/>
            <person name="Pu L.-L."/>
            <person name="Puazo M."/>
            <person name="Qu C."/>
            <person name="Quiroz J."/>
            <person name="Raj R."/>
            <person name="Weissenberger G."/>
            <person name="Xin Y."/>
            <person name="Zou X."/>
            <person name="Han Y."/>
            <person name="Worley K."/>
            <person name="Muzny D."/>
            <person name="Gibbs R."/>
        </authorList>
    </citation>
    <scope>NUCLEOTIDE SEQUENCE</scope>
    <source>
        <strain evidence="1">Sampled in the wild</strain>
    </source>
</reference>
<dbReference type="SUPFAM" id="SSF56784">
    <property type="entry name" value="HAD-like"/>
    <property type="match status" value="1"/>
</dbReference>
<dbReference type="CDD" id="cd16415">
    <property type="entry name" value="HAD_dREG-2_like"/>
    <property type="match status" value="1"/>
</dbReference>
<dbReference type="EMBL" id="KZ308226">
    <property type="protein sequence ID" value="KAG8225163.1"/>
    <property type="molecule type" value="Genomic_DNA"/>
</dbReference>
<reference evidence="1" key="1">
    <citation type="submission" date="2013-04" db="EMBL/GenBank/DDBJ databases">
        <authorList>
            <person name="Qu J."/>
            <person name="Murali S.C."/>
            <person name="Bandaranaike D."/>
            <person name="Bellair M."/>
            <person name="Blankenburg K."/>
            <person name="Chao H."/>
            <person name="Dinh H."/>
            <person name="Doddapaneni H."/>
            <person name="Downs B."/>
            <person name="Dugan-Rocha S."/>
            <person name="Elkadiri S."/>
            <person name="Gnanaolivu R.D."/>
            <person name="Hernandez B."/>
            <person name="Javaid M."/>
            <person name="Jayaseelan J.C."/>
            <person name="Lee S."/>
            <person name="Li M."/>
            <person name="Ming W."/>
            <person name="Munidasa M."/>
            <person name="Muniz J."/>
            <person name="Nguyen L."/>
            <person name="Ongeri F."/>
            <person name="Osuji N."/>
            <person name="Pu L.-L."/>
            <person name="Puazo M."/>
            <person name="Qu C."/>
            <person name="Quiroz J."/>
            <person name="Raj R."/>
            <person name="Weissenberger G."/>
            <person name="Xin Y."/>
            <person name="Zou X."/>
            <person name="Han Y."/>
            <person name="Richards S."/>
            <person name="Worley K."/>
            <person name="Muzny D."/>
            <person name="Gibbs R."/>
        </authorList>
    </citation>
    <scope>NUCLEOTIDE SEQUENCE</scope>
    <source>
        <strain evidence="1">Sampled in the wild</strain>
    </source>
</reference>
<evidence type="ECO:0008006" key="3">
    <source>
        <dbReference type="Google" id="ProtNLM"/>
    </source>
</evidence>
<comment type="caution">
    <text evidence="1">The sequence shown here is derived from an EMBL/GenBank/DDBJ whole genome shotgun (WGS) entry which is preliminary data.</text>
</comment>
<dbReference type="GO" id="GO:0005634">
    <property type="term" value="C:nucleus"/>
    <property type="evidence" value="ECO:0007669"/>
    <property type="project" value="TreeGrafter"/>
</dbReference>